<dbReference type="EMBL" id="PHFW01000001">
    <property type="protein sequence ID" value="PQM29519.1"/>
    <property type="molecule type" value="Genomic_DNA"/>
</dbReference>
<gene>
    <name evidence="1" type="ORF">CVO77_00945</name>
</gene>
<comment type="caution">
    <text evidence="1">The sequence shown here is derived from an EMBL/GenBank/DDBJ whole genome shotgun (WGS) entry which is preliminary data.</text>
</comment>
<accession>A0A2S8BB97</accession>
<organism evidence="1 2">
    <name type="scientific">Sphingopyxis lindanitolerans</name>
    <dbReference type="NCBI Taxonomy" id="2054227"/>
    <lineage>
        <taxon>Bacteria</taxon>
        <taxon>Pseudomonadati</taxon>
        <taxon>Pseudomonadota</taxon>
        <taxon>Alphaproteobacteria</taxon>
        <taxon>Sphingomonadales</taxon>
        <taxon>Sphingomonadaceae</taxon>
        <taxon>Sphingopyxis</taxon>
    </lineage>
</organism>
<protein>
    <submittedName>
        <fullName evidence="1">REDY-like protein HapK</fullName>
    </submittedName>
</protein>
<name>A0A2S8BB97_9SPHN</name>
<dbReference type="SUPFAM" id="SSF54909">
    <property type="entry name" value="Dimeric alpha+beta barrel"/>
    <property type="match status" value="1"/>
</dbReference>
<dbReference type="InterPro" id="IPR011008">
    <property type="entry name" value="Dimeric_a/b-barrel"/>
</dbReference>
<evidence type="ECO:0000313" key="2">
    <source>
        <dbReference type="Proteomes" id="UP000238954"/>
    </source>
</evidence>
<dbReference type="Gene3D" id="3.30.70.100">
    <property type="match status" value="1"/>
</dbReference>
<evidence type="ECO:0000313" key="1">
    <source>
        <dbReference type="EMBL" id="PQM29519.1"/>
    </source>
</evidence>
<reference evidence="2" key="1">
    <citation type="submission" date="2017-11" db="EMBL/GenBank/DDBJ databases">
        <title>The complete genome sequence of Sphingopyxis pomeranensis sp. nov. strain WS5A3p.</title>
        <authorList>
            <person name="Kaminski M.A."/>
        </authorList>
    </citation>
    <scope>NUCLEOTIDE SEQUENCE [LARGE SCALE GENOMIC DNA]</scope>
    <source>
        <strain evidence="2">WS5A3p</strain>
    </source>
</reference>
<keyword evidence="2" id="KW-1185">Reference proteome</keyword>
<dbReference type="OrthoDB" id="4731620at2"/>
<proteinExistence type="predicted"/>
<dbReference type="Pfam" id="PF11639">
    <property type="entry name" value="HapK"/>
    <property type="match status" value="1"/>
</dbReference>
<dbReference type="AlphaFoldDB" id="A0A2S8BB97"/>
<dbReference type="InterPro" id="IPR021667">
    <property type="entry name" value="HapK"/>
</dbReference>
<sequence length="102" mass="10873">MMQIIVLFNLKAGVDAGAYERWARTTDIPGVNALGSVADFQVYRATGLLGSDAAPPYAYIEVIDVADMDGFGADVAGEAVQKVAAEFQQFADNPQFILTEAL</sequence>
<dbReference type="Proteomes" id="UP000238954">
    <property type="component" value="Chromosome"/>
</dbReference>